<sequence length="149" mass="16436">MNKKDKNLFFAALILGHGILGAVDGIVFHQLLQWHHMIDSGNIRMEIITDGLFTAAFSAMLIWGGFKIFFDAKNNQLGTSGHLFVGGMFIGGGVFNLIEGIIDHHILQVHRVRPLSENPLLYDLAFLASGLLLAIIGLMIKRRARVASQ</sequence>
<keyword evidence="3" id="KW-1185">Reference proteome</keyword>
<keyword evidence="1" id="KW-0472">Membrane</keyword>
<accession>A0A1H4GBL9</accession>
<dbReference type="STRING" id="571932.SAMN05421743_11517"/>
<dbReference type="AlphaFoldDB" id="A0A1H4GBL9"/>
<feature type="transmembrane region" description="Helical" evidence="1">
    <location>
        <begin position="52"/>
        <end position="70"/>
    </location>
</feature>
<evidence type="ECO:0000256" key="1">
    <source>
        <dbReference type="SAM" id="Phobius"/>
    </source>
</evidence>
<reference evidence="2 3" key="1">
    <citation type="submission" date="2016-10" db="EMBL/GenBank/DDBJ databases">
        <authorList>
            <person name="de Groot N.N."/>
        </authorList>
    </citation>
    <scope>NUCLEOTIDE SEQUENCE [LARGE SCALE GENOMIC DNA]</scope>
    <source>
        <strain evidence="2 3">CCM7597</strain>
    </source>
</reference>
<dbReference type="Proteomes" id="UP000198584">
    <property type="component" value="Unassembled WGS sequence"/>
</dbReference>
<proteinExistence type="predicted"/>
<dbReference type="OrthoDB" id="5190099at2"/>
<name>A0A1H4GBL9_9BACI</name>
<dbReference type="InterPro" id="IPR018719">
    <property type="entry name" value="DUF2243_membrane"/>
</dbReference>
<dbReference type="Pfam" id="PF10002">
    <property type="entry name" value="DUF2243"/>
    <property type="match status" value="1"/>
</dbReference>
<keyword evidence="1" id="KW-0812">Transmembrane</keyword>
<evidence type="ECO:0000313" key="2">
    <source>
        <dbReference type="EMBL" id="SEB07033.1"/>
    </source>
</evidence>
<dbReference type="RefSeq" id="WP_093045947.1">
    <property type="nucleotide sequence ID" value="NZ_FNQR01000015.1"/>
</dbReference>
<keyword evidence="1" id="KW-1133">Transmembrane helix</keyword>
<organism evidence="2 3">
    <name type="scientific">Thalassobacillus cyri</name>
    <dbReference type="NCBI Taxonomy" id="571932"/>
    <lineage>
        <taxon>Bacteria</taxon>
        <taxon>Bacillati</taxon>
        <taxon>Bacillota</taxon>
        <taxon>Bacilli</taxon>
        <taxon>Bacillales</taxon>
        <taxon>Bacillaceae</taxon>
        <taxon>Thalassobacillus</taxon>
    </lineage>
</organism>
<protein>
    <submittedName>
        <fullName evidence="2">Uncharacterized membrane protein</fullName>
    </submittedName>
</protein>
<gene>
    <name evidence="2" type="ORF">SAMN05421743_11517</name>
</gene>
<dbReference type="EMBL" id="FNQR01000015">
    <property type="protein sequence ID" value="SEB07033.1"/>
    <property type="molecule type" value="Genomic_DNA"/>
</dbReference>
<feature type="transmembrane region" description="Helical" evidence="1">
    <location>
        <begin position="82"/>
        <end position="102"/>
    </location>
</feature>
<evidence type="ECO:0000313" key="3">
    <source>
        <dbReference type="Proteomes" id="UP000198584"/>
    </source>
</evidence>
<feature type="transmembrane region" description="Helical" evidence="1">
    <location>
        <begin position="122"/>
        <end position="140"/>
    </location>
</feature>
<feature type="transmembrane region" description="Helical" evidence="1">
    <location>
        <begin position="7"/>
        <end position="32"/>
    </location>
</feature>